<dbReference type="EMBL" id="MK072385">
    <property type="protein sequence ID" value="AYV82906.1"/>
    <property type="molecule type" value="Genomic_DNA"/>
</dbReference>
<sequence length="223" mass="26606">MRELAHDMDKHDVPQRFSFVTFGHYPKLCNFNVDQSVIQKEPEKSIWDFKYDIHETAFYDGIAEAIKTTKYRHRLDDTTFIPVTVGNDTISATTLNQLFSLIKEKKWLKYIYIYSIYMYICSCCIFKTNNKTKYARHLDSIRHKKKIAGEVKMEYYQCDKCRYTCVNNSNFHKHMKIHTGKPYECPQCLMTFRDKGHFYVHLSSKIHTMPGDMEDWSMSRLLK</sequence>
<dbReference type="InterPro" id="IPR013087">
    <property type="entry name" value="Znf_C2H2_type"/>
</dbReference>
<keyword evidence="7" id="KW-0472">Membrane</keyword>
<evidence type="ECO:0000256" key="6">
    <source>
        <dbReference type="PROSITE-ProRule" id="PRU00042"/>
    </source>
</evidence>
<evidence type="ECO:0000256" key="3">
    <source>
        <dbReference type="ARBA" id="ARBA00022771"/>
    </source>
</evidence>
<dbReference type="GO" id="GO:0003700">
    <property type="term" value="F:DNA-binding transcription factor activity"/>
    <property type="evidence" value="ECO:0007669"/>
    <property type="project" value="TreeGrafter"/>
</dbReference>
<accession>A0A3G5A6M1</accession>
<keyword evidence="7" id="KW-0812">Transmembrane</keyword>
<dbReference type="SMART" id="SM00355">
    <property type="entry name" value="ZnF_C2H2"/>
    <property type="match status" value="3"/>
</dbReference>
<reference evidence="9" key="1">
    <citation type="submission" date="2018-10" db="EMBL/GenBank/DDBJ databases">
        <title>Hidden diversity of soil giant viruses.</title>
        <authorList>
            <person name="Schulz F."/>
            <person name="Alteio L."/>
            <person name="Goudeau D."/>
            <person name="Ryan E.M."/>
            <person name="Malmstrom R.R."/>
            <person name="Blanchard J."/>
            <person name="Woyke T."/>
        </authorList>
    </citation>
    <scope>NUCLEOTIDE SEQUENCE</scope>
    <source>
        <strain evidence="9">HYV1</strain>
    </source>
</reference>
<dbReference type="GO" id="GO:0008270">
    <property type="term" value="F:zinc ion binding"/>
    <property type="evidence" value="ECO:0007669"/>
    <property type="project" value="UniProtKB-KW"/>
</dbReference>
<dbReference type="InterPro" id="IPR050589">
    <property type="entry name" value="Ikaros_C2H2-ZF"/>
</dbReference>
<gene>
    <name evidence="9" type="ORF">Hyperionvirus3_52</name>
</gene>
<evidence type="ECO:0000256" key="1">
    <source>
        <dbReference type="ARBA" id="ARBA00022723"/>
    </source>
</evidence>
<protein>
    <recommendedName>
        <fullName evidence="8">C2H2-type domain-containing protein</fullName>
    </recommendedName>
</protein>
<dbReference type="PANTHER" id="PTHR24404">
    <property type="entry name" value="ZINC FINGER PROTEIN"/>
    <property type="match status" value="1"/>
</dbReference>
<keyword evidence="2" id="KW-0677">Repeat</keyword>
<keyword evidence="3 6" id="KW-0863">Zinc-finger</keyword>
<dbReference type="GO" id="GO:0006357">
    <property type="term" value="P:regulation of transcription by RNA polymerase II"/>
    <property type="evidence" value="ECO:0007669"/>
    <property type="project" value="TreeGrafter"/>
</dbReference>
<feature type="domain" description="C2H2-type" evidence="8">
    <location>
        <begin position="183"/>
        <end position="212"/>
    </location>
</feature>
<feature type="transmembrane region" description="Helical" evidence="7">
    <location>
        <begin position="107"/>
        <end position="126"/>
    </location>
</feature>
<evidence type="ECO:0000313" key="9">
    <source>
        <dbReference type="EMBL" id="AYV82906.1"/>
    </source>
</evidence>
<keyword evidence="1" id="KW-0479">Metal-binding</keyword>
<name>A0A3G5A6M1_9VIRU</name>
<dbReference type="InterPro" id="IPR036236">
    <property type="entry name" value="Znf_C2H2_sf"/>
</dbReference>
<evidence type="ECO:0000256" key="2">
    <source>
        <dbReference type="ARBA" id="ARBA00022737"/>
    </source>
</evidence>
<keyword evidence="5" id="KW-0238">DNA-binding</keyword>
<keyword evidence="7" id="KW-1133">Transmembrane helix</keyword>
<evidence type="ECO:0000256" key="4">
    <source>
        <dbReference type="ARBA" id="ARBA00022833"/>
    </source>
</evidence>
<evidence type="ECO:0000259" key="8">
    <source>
        <dbReference type="PROSITE" id="PS50157"/>
    </source>
</evidence>
<dbReference type="PANTHER" id="PTHR24404:SF114">
    <property type="entry name" value="KLUMPFUSS, ISOFORM B-RELATED"/>
    <property type="match status" value="1"/>
</dbReference>
<dbReference type="PROSITE" id="PS00028">
    <property type="entry name" value="ZINC_FINGER_C2H2_1"/>
    <property type="match status" value="2"/>
</dbReference>
<dbReference type="GO" id="GO:0000978">
    <property type="term" value="F:RNA polymerase II cis-regulatory region sequence-specific DNA binding"/>
    <property type="evidence" value="ECO:0007669"/>
    <property type="project" value="TreeGrafter"/>
</dbReference>
<evidence type="ECO:0000256" key="5">
    <source>
        <dbReference type="ARBA" id="ARBA00023125"/>
    </source>
</evidence>
<organism evidence="9">
    <name type="scientific">Hyperionvirus sp</name>
    <dbReference type="NCBI Taxonomy" id="2487770"/>
    <lineage>
        <taxon>Viruses</taxon>
        <taxon>Varidnaviria</taxon>
        <taxon>Bamfordvirae</taxon>
        <taxon>Nucleocytoviricota</taxon>
        <taxon>Megaviricetes</taxon>
        <taxon>Imitervirales</taxon>
        <taxon>Mimiviridae</taxon>
        <taxon>Klosneuvirinae</taxon>
    </lineage>
</organism>
<keyword evidence="4" id="KW-0862">Zinc</keyword>
<dbReference type="Gene3D" id="3.30.160.60">
    <property type="entry name" value="Classic Zinc Finger"/>
    <property type="match status" value="2"/>
</dbReference>
<evidence type="ECO:0000256" key="7">
    <source>
        <dbReference type="SAM" id="Phobius"/>
    </source>
</evidence>
<dbReference type="SUPFAM" id="SSF57667">
    <property type="entry name" value="beta-beta-alpha zinc fingers"/>
    <property type="match status" value="1"/>
</dbReference>
<feature type="domain" description="C2H2-type" evidence="8">
    <location>
        <begin position="156"/>
        <end position="183"/>
    </location>
</feature>
<proteinExistence type="predicted"/>
<dbReference type="PROSITE" id="PS50157">
    <property type="entry name" value="ZINC_FINGER_C2H2_2"/>
    <property type="match status" value="2"/>
</dbReference>